<protein>
    <submittedName>
        <fullName evidence="1">Uncharacterized protein</fullName>
    </submittedName>
</protein>
<organism evidence="1 2">
    <name type="scientific">Ixodes persulcatus</name>
    <name type="common">Taiga tick</name>
    <dbReference type="NCBI Taxonomy" id="34615"/>
    <lineage>
        <taxon>Eukaryota</taxon>
        <taxon>Metazoa</taxon>
        <taxon>Ecdysozoa</taxon>
        <taxon>Arthropoda</taxon>
        <taxon>Chelicerata</taxon>
        <taxon>Arachnida</taxon>
        <taxon>Acari</taxon>
        <taxon>Parasitiformes</taxon>
        <taxon>Ixodida</taxon>
        <taxon>Ixodoidea</taxon>
        <taxon>Ixodidae</taxon>
        <taxon>Ixodinae</taxon>
        <taxon>Ixodes</taxon>
    </lineage>
</organism>
<sequence>MLRLGYLLAHRCLKLFLILFRTAPTDVRNKVKNRFEHHLEAIILPGFSVVGLNSASCAPALDVCADLTDEEIARQVLEPDSESDSEDDAPAIVRPSNAELTQALMVLASVFSDRTTLAKMQNDLIARRRNTAQQTVDRFLEPLGTSFFQMLSQLYDLNRCRTPEGLLGTCGDITRSIYVLHSTQAVHLLPEPTLSGRLLCRQASTTSVASLSEEPTTATPASFEEGYTESNFITAVVVEGSNVTSSTPSTTLVKPYNKPHELHTTRKPHDTTKKPLSKPPSTIVVAVNRPTRKPVSVASSPTIVVSNMHRPRPPRPPHPAVFRPPLRPPQPPPPPVVSRPTPLLPPPAPTRRCGHAGRDSRIVGGHEATPGQWPWMDAIFLEGRRGREFWCGGTLINERYVLTAAHCLSHPSGYKYRSGQLSVRLGEHHIYSDRDQAQPIDFRVESAVQHPRFARHGFYNDIALVRLMDSASFTDAVRPICLPEPVVTTTAREPLSGVMATTIGWGTLSYGSPRNAQCYQIFALQICDRALYGSVDELPGLRIAPASAGPRAFLEEVERPLSGDSGSPLMIRDRDRHWLVVGVVSFGSRCAAAGFPGVYTRVSEYLDWIHTNSRL</sequence>
<evidence type="ECO:0000313" key="2">
    <source>
        <dbReference type="Proteomes" id="UP000805193"/>
    </source>
</evidence>
<name>A0AC60QN60_IXOPE</name>
<dbReference type="Proteomes" id="UP000805193">
    <property type="component" value="Unassembled WGS sequence"/>
</dbReference>
<proteinExistence type="predicted"/>
<comment type="caution">
    <text evidence="1">The sequence shown here is derived from an EMBL/GenBank/DDBJ whole genome shotgun (WGS) entry which is preliminary data.</text>
</comment>
<evidence type="ECO:0000313" key="1">
    <source>
        <dbReference type="EMBL" id="KAG0436684.1"/>
    </source>
</evidence>
<gene>
    <name evidence="1" type="ORF">HPB47_017818</name>
</gene>
<accession>A0AC60QN60</accession>
<dbReference type="EMBL" id="JABSTQ010006798">
    <property type="protein sequence ID" value="KAG0436684.1"/>
    <property type="molecule type" value="Genomic_DNA"/>
</dbReference>
<keyword evidence="2" id="KW-1185">Reference proteome</keyword>
<reference evidence="1 2" key="1">
    <citation type="journal article" date="2020" name="Cell">
        <title>Large-Scale Comparative Analyses of Tick Genomes Elucidate Their Genetic Diversity and Vector Capacities.</title>
        <authorList>
            <consortium name="Tick Genome and Microbiome Consortium (TIGMIC)"/>
            <person name="Jia N."/>
            <person name="Wang J."/>
            <person name="Shi W."/>
            <person name="Du L."/>
            <person name="Sun Y."/>
            <person name="Zhan W."/>
            <person name="Jiang J.F."/>
            <person name="Wang Q."/>
            <person name="Zhang B."/>
            <person name="Ji P."/>
            <person name="Bell-Sakyi L."/>
            <person name="Cui X.M."/>
            <person name="Yuan T.T."/>
            <person name="Jiang B.G."/>
            <person name="Yang W.F."/>
            <person name="Lam T.T."/>
            <person name="Chang Q.C."/>
            <person name="Ding S.J."/>
            <person name="Wang X.J."/>
            <person name="Zhu J.G."/>
            <person name="Ruan X.D."/>
            <person name="Zhao L."/>
            <person name="Wei J.T."/>
            <person name="Ye R.Z."/>
            <person name="Que T.C."/>
            <person name="Du C.H."/>
            <person name="Zhou Y.H."/>
            <person name="Cheng J.X."/>
            <person name="Dai P.F."/>
            <person name="Guo W.B."/>
            <person name="Han X.H."/>
            <person name="Huang E.J."/>
            <person name="Li L.F."/>
            <person name="Wei W."/>
            <person name="Gao Y.C."/>
            <person name="Liu J.Z."/>
            <person name="Shao H.Z."/>
            <person name="Wang X."/>
            <person name="Wang C.C."/>
            <person name="Yang T.C."/>
            <person name="Huo Q.B."/>
            <person name="Li W."/>
            <person name="Chen H.Y."/>
            <person name="Chen S.E."/>
            <person name="Zhou L.G."/>
            <person name="Ni X.B."/>
            <person name="Tian J.H."/>
            <person name="Sheng Y."/>
            <person name="Liu T."/>
            <person name="Pan Y.S."/>
            <person name="Xia L.Y."/>
            <person name="Li J."/>
            <person name="Zhao F."/>
            <person name="Cao W.C."/>
        </authorList>
    </citation>
    <scope>NUCLEOTIDE SEQUENCE [LARGE SCALE GENOMIC DNA]</scope>
    <source>
        <strain evidence="1">Iper-2018</strain>
    </source>
</reference>